<feature type="transmembrane region" description="Helical" evidence="2">
    <location>
        <begin position="134"/>
        <end position="154"/>
    </location>
</feature>
<sequence length="392" mass="41950">MDVFDGEGPARRISTPAGRRLSMIIESTQARHSKSPAAGKISITSRRSTYCNDPSHRHVGPAQHGHNDLKEPGVSILTGEKLSTPRESIEARTPNGSVLSVSVWSDKDADKFGHIRHAASGGGWRSWSRKRITIILAILLALVIAVAVGLAVGLKKNASSSDSPSLPTDNQPSTTTGAGAEADQSSTPTPGFPAGSYSFVTFLDTVQSSCTANSATWSCPPATDYYSDPQKALTILNWEISGSAGAYKISSKGQDPTFGTMFQNEKLELLDRGKDTERYRFQITRTRSVNMTGRIGEQQGDFTCDYGSTNVQGSLYTKMARTYPQDTIAVGNTESPAWPHAVRVEQTVAGGENVPSCNKSSGEKVLDGLEAQDPGTLCSCLYKNWTPAKPGS</sequence>
<evidence type="ECO:0000313" key="3">
    <source>
        <dbReference type="EMBL" id="KAF1914318.1"/>
    </source>
</evidence>
<evidence type="ECO:0000256" key="2">
    <source>
        <dbReference type="SAM" id="Phobius"/>
    </source>
</evidence>
<reference evidence="3" key="1">
    <citation type="journal article" date="2020" name="Stud. Mycol.">
        <title>101 Dothideomycetes genomes: a test case for predicting lifestyles and emergence of pathogens.</title>
        <authorList>
            <person name="Haridas S."/>
            <person name="Albert R."/>
            <person name="Binder M."/>
            <person name="Bloem J."/>
            <person name="Labutti K."/>
            <person name="Salamov A."/>
            <person name="Andreopoulos B."/>
            <person name="Baker S."/>
            <person name="Barry K."/>
            <person name="Bills G."/>
            <person name="Bluhm B."/>
            <person name="Cannon C."/>
            <person name="Castanera R."/>
            <person name="Culley D."/>
            <person name="Daum C."/>
            <person name="Ezra D."/>
            <person name="Gonzalez J."/>
            <person name="Henrissat B."/>
            <person name="Kuo A."/>
            <person name="Liang C."/>
            <person name="Lipzen A."/>
            <person name="Lutzoni F."/>
            <person name="Magnuson J."/>
            <person name="Mondo S."/>
            <person name="Nolan M."/>
            <person name="Ohm R."/>
            <person name="Pangilinan J."/>
            <person name="Park H.-J."/>
            <person name="Ramirez L."/>
            <person name="Alfaro M."/>
            <person name="Sun H."/>
            <person name="Tritt A."/>
            <person name="Yoshinaga Y."/>
            <person name="Zwiers L.-H."/>
            <person name="Turgeon B."/>
            <person name="Goodwin S."/>
            <person name="Spatafora J."/>
            <person name="Crous P."/>
            <person name="Grigoriev I."/>
        </authorList>
    </citation>
    <scope>NUCLEOTIDE SEQUENCE</scope>
    <source>
        <strain evidence="3">HMLAC05119</strain>
    </source>
</reference>
<dbReference type="OrthoDB" id="5296155at2759"/>
<evidence type="ECO:0000256" key="1">
    <source>
        <dbReference type="SAM" id="MobiDB-lite"/>
    </source>
</evidence>
<dbReference type="AlphaFoldDB" id="A0A6A5QHM8"/>
<keyword evidence="4" id="KW-1185">Reference proteome</keyword>
<proteinExistence type="predicted"/>
<feature type="region of interest" description="Disordered" evidence="1">
    <location>
        <begin position="157"/>
        <end position="188"/>
    </location>
</feature>
<organism evidence="3 4">
    <name type="scientific">Ampelomyces quisqualis</name>
    <name type="common">Powdery mildew agent</name>
    <dbReference type="NCBI Taxonomy" id="50730"/>
    <lineage>
        <taxon>Eukaryota</taxon>
        <taxon>Fungi</taxon>
        <taxon>Dikarya</taxon>
        <taxon>Ascomycota</taxon>
        <taxon>Pezizomycotina</taxon>
        <taxon>Dothideomycetes</taxon>
        <taxon>Pleosporomycetidae</taxon>
        <taxon>Pleosporales</taxon>
        <taxon>Pleosporineae</taxon>
        <taxon>Phaeosphaeriaceae</taxon>
        <taxon>Ampelomyces</taxon>
    </lineage>
</organism>
<accession>A0A6A5QHM8</accession>
<gene>
    <name evidence="3" type="ORF">BDU57DRAFT_588669</name>
</gene>
<dbReference type="Proteomes" id="UP000800096">
    <property type="component" value="Unassembled WGS sequence"/>
</dbReference>
<keyword evidence="2" id="KW-0472">Membrane</keyword>
<keyword evidence="2" id="KW-1133">Transmembrane helix</keyword>
<dbReference type="EMBL" id="ML979137">
    <property type="protein sequence ID" value="KAF1914318.1"/>
    <property type="molecule type" value="Genomic_DNA"/>
</dbReference>
<keyword evidence="2" id="KW-0812">Transmembrane</keyword>
<protein>
    <recommendedName>
        <fullName evidence="5">Tat pathway signal sequence</fullName>
    </recommendedName>
</protein>
<evidence type="ECO:0008006" key="5">
    <source>
        <dbReference type="Google" id="ProtNLM"/>
    </source>
</evidence>
<name>A0A6A5QHM8_AMPQU</name>
<evidence type="ECO:0000313" key="4">
    <source>
        <dbReference type="Proteomes" id="UP000800096"/>
    </source>
</evidence>